<dbReference type="Proteomes" id="UP000669060">
    <property type="component" value="Unassembled WGS sequence"/>
</dbReference>
<dbReference type="RefSeq" id="WP_208313100.1">
    <property type="nucleotide sequence ID" value="NZ_JAELYA010000002.1"/>
</dbReference>
<feature type="chain" id="PRO_5046306967" evidence="1">
    <location>
        <begin position="19"/>
        <end position="182"/>
    </location>
</feature>
<keyword evidence="3" id="KW-1185">Reference proteome</keyword>
<evidence type="ECO:0000313" key="2">
    <source>
        <dbReference type="EMBL" id="MBO3275266.1"/>
    </source>
</evidence>
<feature type="signal peptide" evidence="1">
    <location>
        <begin position="1"/>
        <end position="18"/>
    </location>
</feature>
<dbReference type="EMBL" id="JAELYA010000002">
    <property type="protein sequence ID" value="MBO3275266.1"/>
    <property type="molecule type" value="Genomic_DNA"/>
</dbReference>
<protein>
    <submittedName>
        <fullName evidence="2">DUF2796 domain-containing protein</fullName>
    </submittedName>
</protein>
<gene>
    <name evidence="2" type="ORF">JFY56_08525</name>
</gene>
<comment type="caution">
    <text evidence="2">The sequence shown here is derived from an EMBL/GenBank/DDBJ whole genome shotgun (WGS) entry which is preliminary data.</text>
</comment>
<dbReference type="Pfam" id="PF10986">
    <property type="entry name" value="ZrgA"/>
    <property type="match status" value="1"/>
</dbReference>
<organism evidence="2 3">
    <name type="scientific">Pseudomonas schmalbachii</name>
    <dbReference type="NCBI Taxonomy" id="2816993"/>
    <lineage>
        <taxon>Bacteria</taxon>
        <taxon>Pseudomonadati</taxon>
        <taxon>Pseudomonadota</taxon>
        <taxon>Gammaproteobacteria</taxon>
        <taxon>Pseudomonadales</taxon>
        <taxon>Pseudomonadaceae</taxon>
        <taxon>Pseudomonas</taxon>
    </lineage>
</organism>
<accession>A0ABS3TNN7</accession>
<reference evidence="2 3" key="1">
    <citation type="submission" date="2020-12" db="EMBL/GenBank/DDBJ databases">
        <title>Pseudomonas schmalbachii sp. nov. isolated from millipede gut.</title>
        <authorList>
            <person name="Shelomi M."/>
        </authorList>
    </citation>
    <scope>NUCLEOTIDE SEQUENCE [LARGE SCALE GENOMIC DNA]</scope>
    <source>
        <strain evidence="2 3">Milli4</strain>
    </source>
</reference>
<sequence length="182" mass="19235">MRPLLLALALMPLVSAHAHDEHQHGSLGKHEHGVAQLNAALDGNTLELELESPAMNLVGFEHAASSAADKARVVQVQAQLGKPLELIALPAAAGCGVSEVELHSPLFGDAPDADEHDEHEHEHSDIHAHYRLTCSNPGAVTQVDLAPLFKSFPGMHKIQSQVIGPQGQKGGDLSAASSILEF</sequence>
<proteinExistence type="predicted"/>
<keyword evidence="1" id="KW-0732">Signal</keyword>
<name>A0ABS3TNN7_9PSED</name>
<dbReference type="InterPro" id="IPR021253">
    <property type="entry name" value="ZrgA-like"/>
</dbReference>
<evidence type="ECO:0000313" key="3">
    <source>
        <dbReference type="Proteomes" id="UP000669060"/>
    </source>
</evidence>
<evidence type="ECO:0000256" key="1">
    <source>
        <dbReference type="SAM" id="SignalP"/>
    </source>
</evidence>